<reference evidence="1 2" key="1">
    <citation type="submission" date="2019-03" db="EMBL/GenBank/DDBJ databases">
        <title>Draft genome sequences of novel Actinobacteria.</title>
        <authorList>
            <person name="Sahin N."/>
            <person name="Ay H."/>
            <person name="Saygin H."/>
        </authorList>
    </citation>
    <scope>NUCLEOTIDE SEQUENCE [LARGE SCALE GENOMIC DNA]</scope>
    <source>
        <strain evidence="1 2">CH32</strain>
    </source>
</reference>
<organism evidence="1 2">
    <name type="scientific">Nonomuraea terrae</name>
    <dbReference type="NCBI Taxonomy" id="2530383"/>
    <lineage>
        <taxon>Bacteria</taxon>
        <taxon>Bacillati</taxon>
        <taxon>Actinomycetota</taxon>
        <taxon>Actinomycetes</taxon>
        <taxon>Streptosporangiales</taxon>
        <taxon>Streptosporangiaceae</taxon>
        <taxon>Nonomuraea</taxon>
    </lineage>
</organism>
<protein>
    <submittedName>
        <fullName evidence="1">Uncharacterized protein</fullName>
    </submittedName>
</protein>
<dbReference type="RefSeq" id="WP_132616962.1">
    <property type="nucleotide sequence ID" value="NZ_SMKQ01000103.1"/>
</dbReference>
<dbReference type="OrthoDB" id="9849986at2"/>
<sequence>MAVTPRINDVAKQEVCAVEERYPGYRAALVKALDDVVGLQSKEHTTQRREEVTKVVEVLGRSTVIAKGGEG</sequence>
<evidence type="ECO:0000313" key="1">
    <source>
        <dbReference type="EMBL" id="TDD44201.1"/>
    </source>
</evidence>
<evidence type="ECO:0000313" key="2">
    <source>
        <dbReference type="Proteomes" id="UP000295302"/>
    </source>
</evidence>
<dbReference type="Proteomes" id="UP000295302">
    <property type="component" value="Unassembled WGS sequence"/>
</dbReference>
<gene>
    <name evidence="1" type="ORF">E1286_27610</name>
</gene>
<dbReference type="EMBL" id="SMKQ01000103">
    <property type="protein sequence ID" value="TDD44201.1"/>
    <property type="molecule type" value="Genomic_DNA"/>
</dbReference>
<accession>A0A4R4YH56</accession>
<keyword evidence="2" id="KW-1185">Reference proteome</keyword>
<proteinExistence type="predicted"/>
<comment type="caution">
    <text evidence="1">The sequence shown here is derived from an EMBL/GenBank/DDBJ whole genome shotgun (WGS) entry which is preliminary data.</text>
</comment>
<name>A0A4R4YH56_9ACTN</name>
<dbReference type="AlphaFoldDB" id="A0A4R4YH56"/>